<gene>
    <name evidence="1" type="ORF">BHD05_03125</name>
</gene>
<proteinExistence type="predicted"/>
<protein>
    <submittedName>
        <fullName evidence="1">Uncharacterized protein</fullName>
    </submittedName>
</protein>
<reference evidence="1 2" key="1">
    <citation type="submission" date="2016-09" db="EMBL/GenBank/DDBJ databases">
        <title>Complete genome sequence of microbes from the polar regions.</title>
        <authorList>
            <person name="Liao L."/>
            <person name="Chen B."/>
        </authorList>
    </citation>
    <scope>NUCLEOTIDE SEQUENCE [LARGE SCALE GENOMIC DNA]</scope>
    <source>
        <strain evidence="1 2">ZS314</strain>
    </source>
</reference>
<name>A0A7L5AEJ5_9MICO</name>
<organism evidence="1 2">
    <name type="scientific">Marisediminicola antarctica</name>
    <dbReference type="NCBI Taxonomy" id="674079"/>
    <lineage>
        <taxon>Bacteria</taxon>
        <taxon>Bacillati</taxon>
        <taxon>Actinomycetota</taxon>
        <taxon>Actinomycetes</taxon>
        <taxon>Micrococcales</taxon>
        <taxon>Microbacteriaceae</taxon>
        <taxon>Marisediminicola</taxon>
    </lineage>
</organism>
<dbReference type="EMBL" id="CP017146">
    <property type="protein sequence ID" value="QHO68780.1"/>
    <property type="molecule type" value="Genomic_DNA"/>
</dbReference>
<keyword evidence="2" id="KW-1185">Reference proteome</keyword>
<dbReference type="AlphaFoldDB" id="A0A7L5AEJ5"/>
<evidence type="ECO:0000313" key="2">
    <source>
        <dbReference type="Proteomes" id="UP000464507"/>
    </source>
</evidence>
<dbReference type="KEGG" id="mant:BHD05_03125"/>
<evidence type="ECO:0000313" key="1">
    <source>
        <dbReference type="EMBL" id="QHO68780.1"/>
    </source>
</evidence>
<dbReference type="Proteomes" id="UP000464507">
    <property type="component" value="Chromosome"/>
</dbReference>
<accession>A0A7L5AEJ5</accession>
<sequence length="182" mass="18388">MSKEGEMKAALRPALPLLIGIALAAVLALVAMHSLAFGTSAAIVGSHHSVGYATEAAYDTDHQADLAVPDHDTATADAHDHDHGAATIDAHDHGTQTVDAHAHDTATADAHDHGASAVCASSDGAECCSWVANASGAPTITLHAFPGTVVPALAESTPVASLFATEAAERPPSRALLSVIRV</sequence>